<dbReference type="PANTHER" id="PTHR36452:SF1">
    <property type="entry name" value="DUF2461 DOMAIN-CONTAINING PROTEIN"/>
    <property type="match status" value="1"/>
</dbReference>
<dbReference type="AlphaFoldDB" id="A0A0E9LXC4"/>
<name>A0A0E9LXC4_9BACT</name>
<dbReference type="NCBIfam" id="TIGR02453">
    <property type="entry name" value="TIGR02453 family protein"/>
    <property type="match status" value="1"/>
</dbReference>
<accession>A0A0E9LXC4</accession>
<reference evidence="1 2" key="1">
    <citation type="journal article" date="2015" name="Microbes Environ.">
        <title>Distribution and evolution of nitrogen fixation genes in the phylum bacteroidetes.</title>
        <authorList>
            <person name="Inoue J."/>
            <person name="Oshima K."/>
            <person name="Suda W."/>
            <person name="Sakamoto M."/>
            <person name="Iino T."/>
            <person name="Noda S."/>
            <person name="Hongoh Y."/>
            <person name="Hattori M."/>
            <person name="Ohkuma M."/>
        </authorList>
    </citation>
    <scope>NUCLEOTIDE SEQUENCE [LARGE SCALE GENOMIC DNA]</scope>
    <source>
        <strain evidence="1">JCM 15548</strain>
    </source>
</reference>
<dbReference type="OrthoDB" id="9794241at2"/>
<dbReference type="EMBL" id="BAZW01000015">
    <property type="protein sequence ID" value="GAO29938.1"/>
    <property type="molecule type" value="Genomic_DNA"/>
</dbReference>
<organism evidence="1 2">
    <name type="scientific">Geofilum rubicundum JCM 15548</name>
    <dbReference type="NCBI Taxonomy" id="1236989"/>
    <lineage>
        <taxon>Bacteria</taxon>
        <taxon>Pseudomonadati</taxon>
        <taxon>Bacteroidota</taxon>
        <taxon>Bacteroidia</taxon>
        <taxon>Marinilabiliales</taxon>
        <taxon>Marinilabiliaceae</taxon>
        <taxon>Geofilum</taxon>
    </lineage>
</organism>
<proteinExistence type="predicted"/>
<dbReference type="Pfam" id="PF09365">
    <property type="entry name" value="DUF2461"/>
    <property type="match status" value="1"/>
</dbReference>
<gene>
    <name evidence="1" type="ORF">JCM15548_12173</name>
</gene>
<keyword evidence="2" id="KW-1185">Reference proteome</keyword>
<dbReference type="STRING" id="1236989.JCM15548_12173"/>
<protein>
    <recommendedName>
        <fullName evidence="3">TIGR02453 family protein</fullName>
    </recommendedName>
</protein>
<dbReference type="PANTHER" id="PTHR36452">
    <property type="entry name" value="CHROMOSOME 12, WHOLE GENOME SHOTGUN SEQUENCE"/>
    <property type="match status" value="1"/>
</dbReference>
<sequence>MAFTGFTKSTIGFLKDLAVNNNKEWFEGNRGRYDEHLLTPLKELSADLGRLICSIDVEIEIAPNINKTISKIYRDVRFSNDKSPFRTGQWLTFKRPGKLWGNVPEFYFYFTPEEYQFGMGYYQATPERMNRFREHIGRHPERFAKIIEEFENQDEFKLVGEAYKRTIPNEMPEAFQPWFQKKTIALSCTRKLDQAFYSKKLLQMLSEAFTLNAELYLFITESINYEAPDN</sequence>
<dbReference type="InterPro" id="IPR012808">
    <property type="entry name" value="CHP02453"/>
</dbReference>
<dbReference type="Proteomes" id="UP000032900">
    <property type="component" value="Unassembled WGS sequence"/>
</dbReference>
<dbReference type="PIRSF" id="PIRSF028451">
    <property type="entry name" value="UCP028451"/>
    <property type="match status" value="1"/>
</dbReference>
<dbReference type="RefSeq" id="WP_062124593.1">
    <property type="nucleotide sequence ID" value="NZ_BAZW01000015.1"/>
</dbReference>
<evidence type="ECO:0000313" key="1">
    <source>
        <dbReference type="EMBL" id="GAO29938.1"/>
    </source>
</evidence>
<evidence type="ECO:0000313" key="2">
    <source>
        <dbReference type="Proteomes" id="UP000032900"/>
    </source>
</evidence>
<comment type="caution">
    <text evidence="1">The sequence shown here is derived from an EMBL/GenBank/DDBJ whole genome shotgun (WGS) entry which is preliminary data.</text>
</comment>
<evidence type="ECO:0008006" key="3">
    <source>
        <dbReference type="Google" id="ProtNLM"/>
    </source>
</evidence>
<dbReference type="InterPro" id="IPR015996">
    <property type="entry name" value="UCP028451"/>
</dbReference>